<dbReference type="AlphaFoldDB" id="A0AAN7Z6S7"/>
<dbReference type="Proteomes" id="UP001305414">
    <property type="component" value="Unassembled WGS sequence"/>
</dbReference>
<evidence type="ECO:0000313" key="2">
    <source>
        <dbReference type="Proteomes" id="UP001305414"/>
    </source>
</evidence>
<organism evidence="1 2">
    <name type="scientific">Xylaria bambusicola</name>
    <dbReference type="NCBI Taxonomy" id="326684"/>
    <lineage>
        <taxon>Eukaryota</taxon>
        <taxon>Fungi</taxon>
        <taxon>Dikarya</taxon>
        <taxon>Ascomycota</taxon>
        <taxon>Pezizomycotina</taxon>
        <taxon>Sordariomycetes</taxon>
        <taxon>Xylariomycetidae</taxon>
        <taxon>Xylariales</taxon>
        <taxon>Xylariaceae</taxon>
        <taxon>Xylaria</taxon>
    </lineage>
</organism>
<keyword evidence="2" id="KW-1185">Reference proteome</keyword>
<sequence length="60" mass="6488">MDDETFFHAVFLGAVARHFFPPSELSAVEGAESITHLLYLGPVAGSIQGLVQALFALSRR</sequence>
<dbReference type="EMBL" id="JAWHQM010000017">
    <property type="protein sequence ID" value="KAK5630712.1"/>
    <property type="molecule type" value="Genomic_DNA"/>
</dbReference>
<evidence type="ECO:0000313" key="1">
    <source>
        <dbReference type="EMBL" id="KAK5630712.1"/>
    </source>
</evidence>
<proteinExistence type="predicted"/>
<comment type="caution">
    <text evidence="1">The sequence shown here is derived from an EMBL/GenBank/DDBJ whole genome shotgun (WGS) entry which is preliminary data.</text>
</comment>
<protein>
    <submittedName>
        <fullName evidence="1">Uncharacterized protein</fullName>
    </submittedName>
</protein>
<accession>A0AAN7Z6S7</accession>
<name>A0AAN7Z6S7_9PEZI</name>
<gene>
    <name evidence="1" type="ORF">RRF57_006427</name>
</gene>
<reference evidence="1 2" key="1">
    <citation type="submission" date="2023-10" db="EMBL/GenBank/DDBJ databases">
        <title>Draft genome sequence of Xylaria bambusicola isolate GMP-LS, the root and basal stem rot pathogen of sugarcane in Indonesia.</title>
        <authorList>
            <person name="Selvaraj P."/>
            <person name="Muralishankar V."/>
            <person name="Muruganantham S."/>
            <person name="Sp S."/>
            <person name="Haryani S."/>
            <person name="Lau K.J.X."/>
            <person name="Naqvi N.I."/>
        </authorList>
    </citation>
    <scope>NUCLEOTIDE SEQUENCE [LARGE SCALE GENOMIC DNA]</scope>
    <source>
        <strain evidence="1">GMP-LS</strain>
    </source>
</reference>